<name>A0AAV4PHP7_CAEEX</name>
<dbReference type="EMBL" id="BPLR01004517">
    <property type="protein sequence ID" value="GIX95444.1"/>
    <property type="molecule type" value="Genomic_DNA"/>
</dbReference>
<reference evidence="1 2" key="1">
    <citation type="submission" date="2021-06" db="EMBL/GenBank/DDBJ databases">
        <title>Caerostris extrusa draft genome.</title>
        <authorList>
            <person name="Kono N."/>
            <person name="Arakawa K."/>
        </authorList>
    </citation>
    <scope>NUCLEOTIDE SEQUENCE [LARGE SCALE GENOMIC DNA]</scope>
</reference>
<sequence>MFIEEKDKAGKLALTNDITLFICLTTVTSEFMSSIGTLSFLCVARQPHTICISLRDIFWEPRVLILLRGHNIRNAVQTDAAMRRPRRQLIPGRIVNRLQNGHRL</sequence>
<protein>
    <submittedName>
        <fullName evidence="1">Uncharacterized protein</fullName>
    </submittedName>
</protein>
<organism evidence="1 2">
    <name type="scientific">Caerostris extrusa</name>
    <name type="common">Bark spider</name>
    <name type="synonym">Caerostris bankana</name>
    <dbReference type="NCBI Taxonomy" id="172846"/>
    <lineage>
        <taxon>Eukaryota</taxon>
        <taxon>Metazoa</taxon>
        <taxon>Ecdysozoa</taxon>
        <taxon>Arthropoda</taxon>
        <taxon>Chelicerata</taxon>
        <taxon>Arachnida</taxon>
        <taxon>Araneae</taxon>
        <taxon>Araneomorphae</taxon>
        <taxon>Entelegynae</taxon>
        <taxon>Araneoidea</taxon>
        <taxon>Araneidae</taxon>
        <taxon>Caerostris</taxon>
    </lineage>
</organism>
<dbReference type="Proteomes" id="UP001054945">
    <property type="component" value="Unassembled WGS sequence"/>
</dbReference>
<evidence type="ECO:0000313" key="2">
    <source>
        <dbReference type="Proteomes" id="UP001054945"/>
    </source>
</evidence>
<comment type="caution">
    <text evidence="1">The sequence shown here is derived from an EMBL/GenBank/DDBJ whole genome shotgun (WGS) entry which is preliminary data.</text>
</comment>
<gene>
    <name evidence="1" type="ORF">CEXT_787971</name>
</gene>
<dbReference type="AlphaFoldDB" id="A0AAV4PHP7"/>
<accession>A0AAV4PHP7</accession>
<proteinExistence type="predicted"/>
<evidence type="ECO:0000313" key="1">
    <source>
        <dbReference type="EMBL" id="GIX95444.1"/>
    </source>
</evidence>
<keyword evidence="2" id="KW-1185">Reference proteome</keyword>